<keyword evidence="1" id="KW-0472">Membrane</keyword>
<reference evidence="2 3" key="1">
    <citation type="journal article" date="2019" name="Int. J. Syst. Evol. Microbiol.">
        <title>The Global Catalogue of Microorganisms (GCM) 10K type strain sequencing project: providing services to taxonomists for standard genome sequencing and annotation.</title>
        <authorList>
            <consortium name="The Broad Institute Genomics Platform"/>
            <consortium name="The Broad Institute Genome Sequencing Center for Infectious Disease"/>
            <person name="Wu L."/>
            <person name="Ma J."/>
        </authorList>
    </citation>
    <scope>NUCLEOTIDE SEQUENCE [LARGE SCALE GENOMIC DNA]</scope>
    <source>
        <strain evidence="2 3">JCM 17504</strain>
    </source>
</reference>
<keyword evidence="3" id="KW-1185">Reference proteome</keyword>
<evidence type="ECO:0000313" key="3">
    <source>
        <dbReference type="Proteomes" id="UP001501729"/>
    </source>
</evidence>
<feature type="transmembrane region" description="Helical" evidence="1">
    <location>
        <begin position="72"/>
        <end position="96"/>
    </location>
</feature>
<evidence type="ECO:0000256" key="1">
    <source>
        <dbReference type="SAM" id="Phobius"/>
    </source>
</evidence>
<feature type="transmembrane region" description="Helical" evidence="1">
    <location>
        <begin position="138"/>
        <end position="156"/>
    </location>
</feature>
<dbReference type="RefSeq" id="WP_227778733.1">
    <property type="nucleotide sequence ID" value="NZ_BAABKX010000030.1"/>
</dbReference>
<feature type="transmembrane region" description="Helical" evidence="1">
    <location>
        <begin position="46"/>
        <end position="65"/>
    </location>
</feature>
<feature type="transmembrane region" description="Helical" evidence="1">
    <location>
        <begin position="102"/>
        <end position="126"/>
    </location>
</feature>
<proteinExistence type="predicted"/>
<organism evidence="2 3">
    <name type="scientific">Haladaptatus pallidirubidus</name>
    <dbReference type="NCBI Taxonomy" id="1008152"/>
    <lineage>
        <taxon>Archaea</taxon>
        <taxon>Methanobacteriati</taxon>
        <taxon>Methanobacteriota</taxon>
        <taxon>Stenosarchaea group</taxon>
        <taxon>Halobacteria</taxon>
        <taxon>Halobacteriales</taxon>
        <taxon>Haladaptataceae</taxon>
        <taxon>Haladaptatus</taxon>
    </lineage>
</organism>
<dbReference type="EMBL" id="BAABKX010000030">
    <property type="protein sequence ID" value="GAA5064010.1"/>
    <property type="molecule type" value="Genomic_DNA"/>
</dbReference>
<evidence type="ECO:0000313" key="2">
    <source>
        <dbReference type="EMBL" id="GAA5064010.1"/>
    </source>
</evidence>
<protein>
    <submittedName>
        <fullName evidence="2">Uncharacterized protein</fullName>
    </submittedName>
</protein>
<keyword evidence="1" id="KW-1133">Transmembrane helix</keyword>
<comment type="caution">
    <text evidence="2">The sequence shown here is derived from an EMBL/GenBank/DDBJ whole genome shotgun (WGS) entry which is preliminary data.</text>
</comment>
<gene>
    <name evidence="2" type="ORF">GCM10025751_53030</name>
</gene>
<feature type="transmembrane region" description="Helical" evidence="1">
    <location>
        <begin position="21"/>
        <end position="40"/>
    </location>
</feature>
<sequence length="157" mass="16772">MTEQTTQTPSQIQEASMQWLTLQRAVAIGMVIVVLIPMVIVLQQVIPPLAVAGVLFGTAFVFTWLRPRAAALAIGVVSVLWLLFQLSNFSQVFSILTLPSETLFFLATLSTLVLPIAGLVGLLGLVMELSDTLAIRTLQATGIVLLCGIAVALLTIV</sequence>
<dbReference type="GeneID" id="68617506"/>
<dbReference type="AlphaFoldDB" id="A0AAV3UQJ3"/>
<accession>A0AAV3UQJ3</accession>
<name>A0AAV3UQJ3_9EURY</name>
<dbReference type="Proteomes" id="UP001501729">
    <property type="component" value="Unassembled WGS sequence"/>
</dbReference>
<keyword evidence="1" id="KW-0812">Transmembrane</keyword>